<dbReference type="EC" id="5.1.3.3" evidence="4 8"/>
<dbReference type="InterPro" id="IPR011013">
    <property type="entry name" value="Gal_mutarotase_sf_dom"/>
</dbReference>
<evidence type="ECO:0000256" key="11">
    <source>
        <dbReference type="PIRSR" id="PIRSR005096-3"/>
    </source>
</evidence>
<dbReference type="Gene3D" id="2.70.98.10">
    <property type="match status" value="1"/>
</dbReference>
<dbReference type="AlphaFoldDB" id="A0A120GPA6"/>
<name>A0A120GPA6_9BACI</name>
<comment type="similarity">
    <text evidence="3 8">Belongs to the aldose epimerase family.</text>
</comment>
<feature type="binding site" evidence="10">
    <location>
        <position position="252"/>
    </location>
    <ligand>
        <name>beta-D-galactose</name>
        <dbReference type="ChEBI" id="CHEBI:27667"/>
    </ligand>
</feature>
<dbReference type="Pfam" id="PF01263">
    <property type="entry name" value="Aldose_epim"/>
    <property type="match status" value="1"/>
</dbReference>
<evidence type="ECO:0000313" key="12">
    <source>
        <dbReference type="EMBL" id="KWW17611.1"/>
    </source>
</evidence>
<dbReference type="PANTHER" id="PTHR10091:SF0">
    <property type="entry name" value="GALACTOSE MUTAROTASE"/>
    <property type="match status" value="1"/>
</dbReference>
<dbReference type="NCBIfam" id="NF008277">
    <property type="entry name" value="PRK11055.1"/>
    <property type="match status" value="1"/>
</dbReference>
<dbReference type="InterPro" id="IPR008183">
    <property type="entry name" value="Aldose_1/G6P_1-epimerase"/>
</dbReference>
<keyword evidence="6 8" id="KW-0413">Isomerase</keyword>
<dbReference type="GO" id="GO:0005737">
    <property type="term" value="C:cytoplasm"/>
    <property type="evidence" value="ECO:0007669"/>
    <property type="project" value="TreeGrafter"/>
</dbReference>
<evidence type="ECO:0000256" key="6">
    <source>
        <dbReference type="ARBA" id="ARBA00023235"/>
    </source>
</evidence>
<gene>
    <name evidence="12" type="ORF">AS888_21570</name>
</gene>
<feature type="binding site" evidence="11">
    <location>
        <begin position="179"/>
        <end position="181"/>
    </location>
    <ligand>
        <name>beta-D-galactose</name>
        <dbReference type="ChEBI" id="CHEBI:27667"/>
    </ligand>
</feature>
<dbReference type="PROSITE" id="PS00545">
    <property type="entry name" value="ALDOSE_1_EPIMERASE"/>
    <property type="match status" value="1"/>
</dbReference>
<feature type="active site" description="Proton acceptor" evidence="9">
    <location>
        <position position="313"/>
    </location>
</feature>
<accession>A0A120GPA6</accession>
<dbReference type="EMBL" id="LNNH01000027">
    <property type="protein sequence ID" value="KWW17611.1"/>
    <property type="molecule type" value="Genomic_DNA"/>
</dbReference>
<protein>
    <recommendedName>
        <fullName evidence="5 8">Aldose 1-epimerase</fullName>
        <ecNumber evidence="4 8">5.1.3.3</ecNumber>
    </recommendedName>
</protein>
<feature type="active site" description="Proton donor" evidence="9">
    <location>
        <position position="179"/>
    </location>
</feature>
<evidence type="ECO:0000256" key="2">
    <source>
        <dbReference type="ARBA" id="ARBA00005028"/>
    </source>
</evidence>
<evidence type="ECO:0000256" key="10">
    <source>
        <dbReference type="PIRSR" id="PIRSR005096-2"/>
    </source>
</evidence>
<dbReference type="GO" id="GO:0033499">
    <property type="term" value="P:galactose catabolic process via UDP-galactose, Leloir pathway"/>
    <property type="evidence" value="ECO:0007669"/>
    <property type="project" value="TreeGrafter"/>
</dbReference>
<dbReference type="GO" id="GO:0006006">
    <property type="term" value="P:glucose metabolic process"/>
    <property type="evidence" value="ECO:0007669"/>
    <property type="project" value="TreeGrafter"/>
</dbReference>
<dbReference type="PANTHER" id="PTHR10091">
    <property type="entry name" value="ALDOSE-1-EPIMERASE"/>
    <property type="match status" value="1"/>
</dbReference>
<dbReference type="CDD" id="cd09019">
    <property type="entry name" value="galactose_mutarotase_like"/>
    <property type="match status" value="1"/>
</dbReference>
<evidence type="ECO:0000256" key="4">
    <source>
        <dbReference type="ARBA" id="ARBA00013185"/>
    </source>
</evidence>
<dbReference type="PIRSF" id="PIRSF005096">
    <property type="entry name" value="GALM"/>
    <property type="match status" value="1"/>
</dbReference>
<dbReference type="SUPFAM" id="SSF74650">
    <property type="entry name" value="Galactose mutarotase-like"/>
    <property type="match status" value="1"/>
</dbReference>
<comment type="caution">
    <text evidence="12">The sequence shown here is derived from an EMBL/GenBank/DDBJ whole genome shotgun (WGS) entry which is preliminary data.</text>
</comment>
<sequence>MKVSQAFLGELDGKRIVEHKIVNDAGMEVTCLNYGCTITSIFVPDRHGKTENVVLGFDTVAEYQKHSPYFGSVIGRHAGRIKNGLLTVDGETYRLAQNNLGNHLHGGIKGFDKAVWDVSITEEADSISLRYSRLSDHLEEGYPGTVELAMIYTVTNDHEIILTLEGESDRPTILNLTNHTYFNLSGNLKRSIALHRLTLKSDQCLELDDCLIPTGQALDVEGTVFDFRKGRVIQDGITSRHPQNLLAGNGYDHPFLLRGGDSADIVLEDEESGRRLIIETNQPSVVLYTGNSLEDDFQIRGKQSGKYLGLCLETQGIPDAINHPQFPTTLVGEGERYKSVTKWRFGTTE</sequence>
<evidence type="ECO:0000256" key="5">
    <source>
        <dbReference type="ARBA" id="ARBA00014165"/>
    </source>
</evidence>
<organism evidence="12 13">
    <name type="scientific">Peribacillus simplex</name>
    <dbReference type="NCBI Taxonomy" id="1478"/>
    <lineage>
        <taxon>Bacteria</taxon>
        <taxon>Bacillati</taxon>
        <taxon>Bacillota</taxon>
        <taxon>Bacilli</taxon>
        <taxon>Bacillales</taxon>
        <taxon>Bacillaceae</taxon>
        <taxon>Peribacillus</taxon>
    </lineage>
</organism>
<dbReference type="UniPathway" id="UPA00242"/>
<dbReference type="GO" id="GO:0004034">
    <property type="term" value="F:aldose 1-epimerase activity"/>
    <property type="evidence" value="ECO:0007669"/>
    <property type="project" value="UniProtKB-EC"/>
</dbReference>
<dbReference type="InterPro" id="IPR018052">
    <property type="entry name" value="Ald1_epimerase_CS"/>
</dbReference>
<comment type="catalytic activity">
    <reaction evidence="1 8">
        <text>alpha-D-glucose = beta-D-glucose</text>
        <dbReference type="Rhea" id="RHEA:10264"/>
        <dbReference type="ChEBI" id="CHEBI:15903"/>
        <dbReference type="ChEBI" id="CHEBI:17925"/>
        <dbReference type="EC" id="5.1.3.3"/>
    </reaction>
</comment>
<proteinExistence type="inferred from homology"/>
<evidence type="ECO:0000256" key="3">
    <source>
        <dbReference type="ARBA" id="ARBA00006206"/>
    </source>
</evidence>
<dbReference type="Proteomes" id="UP000064189">
    <property type="component" value="Unassembled WGS sequence"/>
</dbReference>
<comment type="pathway">
    <text evidence="2 8">Carbohydrate metabolism; hexose metabolism.</text>
</comment>
<reference evidence="12 13" key="1">
    <citation type="submission" date="2015-11" db="EMBL/GenBank/DDBJ databases">
        <title>Genome Sequence of Bacillus simplex strain VanAntwerpen2.</title>
        <authorList>
            <person name="Couger M.B."/>
        </authorList>
    </citation>
    <scope>NUCLEOTIDE SEQUENCE [LARGE SCALE GENOMIC DNA]</scope>
    <source>
        <strain evidence="12 13">VanAntwerpen02</strain>
    </source>
</reference>
<keyword evidence="7 8" id="KW-0119">Carbohydrate metabolism</keyword>
<evidence type="ECO:0000313" key="13">
    <source>
        <dbReference type="Proteomes" id="UP000064189"/>
    </source>
</evidence>
<dbReference type="GO" id="GO:0030246">
    <property type="term" value="F:carbohydrate binding"/>
    <property type="evidence" value="ECO:0007669"/>
    <property type="project" value="InterPro"/>
</dbReference>
<evidence type="ECO:0000256" key="1">
    <source>
        <dbReference type="ARBA" id="ARBA00001614"/>
    </source>
</evidence>
<keyword evidence="13" id="KW-1185">Reference proteome</keyword>
<dbReference type="InterPro" id="IPR014718">
    <property type="entry name" value="GH-type_carb-bd"/>
</dbReference>
<evidence type="ECO:0000256" key="8">
    <source>
        <dbReference type="PIRNR" id="PIRNR005096"/>
    </source>
</evidence>
<dbReference type="RefSeq" id="WP_061142752.1">
    <property type="nucleotide sequence ID" value="NZ_LNNH01000027.1"/>
</dbReference>
<dbReference type="InterPro" id="IPR047215">
    <property type="entry name" value="Galactose_mutarotase-like"/>
</dbReference>
<dbReference type="InterPro" id="IPR015443">
    <property type="entry name" value="Aldose_1-epimerase"/>
</dbReference>
<evidence type="ECO:0000256" key="7">
    <source>
        <dbReference type="ARBA" id="ARBA00023277"/>
    </source>
</evidence>
<evidence type="ECO:0000256" key="9">
    <source>
        <dbReference type="PIRSR" id="PIRSR005096-1"/>
    </source>
</evidence>